<gene>
    <name evidence="2" type="ORF">H9L17_00910</name>
</gene>
<dbReference type="Pfam" id="PF00795">
    <property type="entry name" value="CN_hydrolase"/>
    <property type="match status" value="1"/>
</dbReference>
<dbReference type="AlphaFoldDB" id="A0A7G9QXI2"/>
<evidence type="ECO:0000313" key="3">
    <source>
        <dbReference type="Proteomes" id="UP000515977"/>
    </source>
</evidence>
<sequence>MPVSLRIALVQADFPVGDIDGNAGRIAERIAEARDRYHADLVLFPELSRTGPVTSIALGTTHST</sequence>
<protein>
    <recommendedName>
        <fullName evidence="1">CN hydrolase domain-containing protein</fullName>
    </recommendedName>
</protein>
<dbReference type="PROSITE" id="PS50263">
    <property type="entry name" value="CN_HYDROLASE"/>
    <property type="match status" value="1"/>
</dbReference>
<dbReference type="Proteomes" id="UP000515977">
    <property type="component" value="Chromosome"/>
</dbReference>
<accession>A0A7G9QXI2</accession>
<dbReference type="SUPFAM" id="SSF56317">
    <property type="entry name" value="Carbon-nitrogen hydrolase"/>
    <property type="match status" value="1"/>
</dbReference>
<dbReference type="KEGG" id="tbv:H9L17_00910"/>
<organism evidence="2 3">
    <name type="scientific">Thermomonas brevis</name>
    <dbReference type="NCBI Taxonomy" id="215691"/>
    <lineage>
        <taxon>Bacteria</taxon>
        <taxon>Pseudomonadati</taxon>
        <taxon>Pseudomonadota</taxon>
        <taxon>Gammaproteobacteria</taxon>
        <taxon>Lysobacterales</taxon>
        <taxon>Lysobacteraceae</taxon>
        <taxon>Thermomonas</taxon>
    </lineage>
</organism>
<keyword evidence="3" id="KW-1185">Reference proteome</keyword>
<name>A0A7G9QXI2_9GAMM</name>
<evidence type="ECO:0000259" key="1">
    <source>
        <dbReference type="PROSITE" id="PS50263"/>
    </source>
</evidence>
<dbReference type="Gene3D" id="3.60.110.10">
    <property type="entry name" value="Carbon-nitrogen hydrolase"/>
    <property type="match status" value="1"/>
</dbReference>
<proteinExistence type="predicted"/>
<dbReference type="InterPro" id="IPR003010">
    <property type="entry name" value="C-N_Hydrolase"/>
</dbReference>
<evidence type="ECO:0000313" key="2">
    <source>
        <dbReference type="EMBL" id="QNN48057.1"/>
    </source>
</evidence>
<feature type="domain" description="CN hydrolase" evidence="1">
    <location>
        <begin position="5"/>
        <end position="64"/>
    </location>
</feature>
<dbReference type="EMBL" id="CP060711">
    <property type="protein sequence ID" value="QNN48057.1"/>
    <property type="molecule type" value="Genomic_DNA"/>
</dbReference>
<dbReference type="InterPro" id="IPR036526">
    <property type="entry name" value="C-N_Hydrolase_sf"/>
</dbReference>
<reference evidence="2 3" key="1">
    <citation type="submission" date="2020-08" db="EMBL/GenBank/DDBJ databases">
        <title>Genome sequence of Thermomonas brevis KACC 16975T.</title>
        <authorList>
            <person name="Hyun D.-W."/>
            <person name="Bae J.-W."/>
        </authorList>
    </citation>
    <scope>NUCLEOTIDE SEQUENCE [LARGE SCALE GENOMIC DNA]</scope>
    <source>
        <strain evidence="2 3">KACC 16975</strain>
    </source>
</reference>